<evidence type="ECO:0000313" key="2">
    <source>
        <dbReference type="Proteomes" id="UP001497382"/>
    </source>
</evidence>
<accession>A0AAV1YZ51</accession>
<evidence type="ECO:0000313" key="1">
    <source>
        <dbReference type="EMBL" id="CAL1264422.1"/>
    </source>
</evidence>
<dbReference type="EMBL" id="CAXIEN010000013">
    <property type="protein sequence ID" value="CAL1264422.1"/>
    <property type="molecule type" value="Genomic_DNA"/>
</dbReference>
<name>A0AAV1YZ51_9ARAC</name>
<gene>
    <name evidence="1" type="ORF">LARSCL_LOCUS2023</name>
</gene>
<proteinExistence type="predicted"/>
<sequence>MENEQMHPEPLIMVSCKYVVRSSEILWNMPCRIYCRSLENRLLARFGSRHLKVAQNYEFLPFSKRDINKAEQNNF</sequence>
<comment type="caution">
    <text evidence="1">The sequence shown here is derived from an EMBL/GenBank/DDBJ whole genome shotgun (WGS) entry which is preliminary data.</text>
</comment>
<dbReference type="AlphaFoldDB" id="A0AAV1YZ51"/>
<reference evidence="1 2" key="1">
    <citation type="submission" date="2024-04" db="EMBL/GenBank/DDBJ databases">
        <authorList>
            <person name="Rising A."/>
            <person name="Reimegard J."/>
            <person name="Sonavane S."/>
            <person name="Akerstrom W."/>
            <person name="Nylinder S."/>
            <person name="Hedman E."/>
            <person name="Kallberg Y."/>
        </authorList>
    </citation>
    <scope>NUCLEOTIDE SEQUENCE [LARGE SCALE GENOMIC DNA]</scope>
</reference>
<keyword evidence="2" id="KW-1185">Reference proteome</keyword>
<protein>
    <submittedName>
        <fullName evidence="1">Uncharacterized protein</fullName>
    </submittedName>
</protein>
<organism evidence="1 2">
    <name type="scientific">Larinioides sclopetarius</name>
    <dbReference type="NCBI Taxonomy" id="280406"/>
    <lineage>
        <taxon>Eukaryota</taxon>
        <taxon>Metazoa</taxon>
        <taxon>Ecdysozoa</taxon>
        <taxon>Arthropoda</taxon>
        <taxon>Chelicerata</taxon>
        <taxon>Arachnida</taxon>
        <taxon>Araneae</taxon>
        <taxon>Araneomorphae</taxon>
        <taxon>Entelegynae</taxon>
        <taxon>Araneoidea</taxon>
        <taxon>Araneidae</taxon>
        <taxon>Larinioides</taxon>
    </lineage>
</organism>
<dbReference type="Proteomes" id="UP001497382">
    <property type="component" value="Unassembled WGS sequence"/>
</dbReference>